<proteinExistence type="inferred from homology"/>
<dbReference type="GO" id="GO:0000149">
    <property type="term" value="F:SNARE binding"/>
    <property type="evidence" value="ECO:0007669"/>
    <property type="project" value="TreeGrafter"/>
</dbReference>
<dbReference type="GO" id="GO:0048278">
    <property type="term" value="P:vesicle docking"/>
    <property type="evidence" value="ECO:0007669"/>
    <property type="project" value="TreeGrafter"/>
</dbReference>
<comment type="caution">
    <text evidence="6">The sequence shown here is derived from an EMBL/GenBank/DDBJ whole genome shotgun (WGS) entry which is preliminary data.</text>
</comment>
<name>A0AAN9TDN7_9HEMI</name>
<dbReference type="GO" id="GO:0031201">
    <property type="term" value="C:SNARE complex"/>
    <property type="evidence" value="ECO:0007669"/>
    <property type="project" value="TreeGrafter"/>
</dbReference>
<dbReference type="InterPro" id="IPR000727">
    <property type="entry name" value="T_SNARE_dom"/>
</dbReference>
<dbReference type="Pfam" id="PF05739">
    <property type="entry name" value="SNARE"/>
    <property type="match status" value="1"/>
</dbReference>
<dbReference type="EMBL" id="JBBCAQ010000032">
    <property type="protein sequence ID" value="KAK7584195.1"/>
    <property type="molecule type" value="Genomic_DNA"/>
</dbReference>
<feature type="coiled-coil region" evidence="3">
    <location>
        <begin position="167"/>
        <end position="204"/>
    </location>
</feature>
<evidence type="ECO:0000256" key="4">
    <source>
        <dbReference type="SAM" id="Phobius"/>
    </source>
</evidence>
<keyword evidence="2" id="KW-0532">Neurotransmitter transport</keyword>
<dbReference type="Proteomes" id="UP001367676">
    <property type="component" value="Unassembled WGS sequence"/>
</dbReference>
<dbReference type="InterPro" id="IPR045242">
    <property type="entry name" value="Syntaxin"/>
</dbReference>
<feature type="transmembrane region" description="Helical" evidence="4">
    <location>
        <begin position="255"/>
        <end position="274"/>
    </location>
</feature>
<evidence type="ECO:0000259" key="5">
    <source>
        <dbReference type="PROSITE" id="PS50192"/>
    </source>
</evidence>
<dbReference type="CDD" id="cd15847">
    <property type="entry name" value="SNARE_syntaxin7_like"/>
    <property type="match status" value="1"/>
</dbReference>
<dbReference type="AlphaFoldDB" id="A0AAN9TDN7"/>
<dbReference type="SMART" id="SM00397">
    <property type="entry name" value="t_SNARE"/>
    <property type="match status" value="1"/>
</dbReference>
<dbReference type="GO" id="GO:0008021">
    <property type="term" value="C:synaptic vesicle"/>
    <property type="evidence" value="ECO:0007669"/>
    <property type="project" value="TreeGrafter"/>
</dbReference>
<dbReference type="PANTHER" id="PTHR19957:SF411">
    <property type="entry name" value="LD23667P"/>
    <property type="match status" value="1"/>
</dbReference>
<dbReference type="GO" id="GO:0006886">
    <property type="term" value="P:intracellular protein transport"/>
    <property type="evidence" value="ECO:0007669"/>
    <property type="project" value="TreeGrafter"/>
</dbReference>
<organism evidence="6 7">
    <name type="scientific">Parthenolecanium corni</name>
    <dbReference type="NCBI Taxonomy" id="536013"/>
    <lineage>
        <taxon>Eukaryota</taxon>
        <taxon>Metazoa</taxon>
        <taxon>Ecdysozoa</taxon>
        <taxon>Arthropoda</taxon>
        <taxon>Hexapoda</taxon>
        <taxon>Insecta</taxon>
        <taxon>Pterygota</taxon>
        <taxon>Neoptera</taxon>
        <taxon>Paraneoptera</taxon>
        <taxon>Hemiptera</taxon>
        <taxon>Sternorrhyncha</taxon>
        <taxon>Coccoidea</taxon>
        <taxon>Coccidae</taxon>
        <taxon>Parthenolecanium</taxon>
    </lineage>
</organism>
<protein>
    <recommendedName>
        <fullName evidence="5">t-SNARE coiled-coil homology domain-containing protein</fullName>
    </recommendedName>
</protein>
<keyword evidence="4" id="KW-1133">Transmembrane helix</keyword>
<gene>
    <name evidence="6" type="ORF">V9T40_005158</name>
</gene>
<dbReference type="InterPro" id="IPR010989">
    <property type="entry name" value="SNARE"/>
</dbReference>
<reference evidence="6 7" key="1">
    <citation type="submission" date="2024-03" db="EMBL/GenBank/DDBJ databases">
        <title>Adaptation during the transition from Ophiocordyceps entomopathogen to insect associate is accompanied by gene loss and intensified selection.</title>
        <authorList>
            <person name="Ward C.M."/>
            <person name="Onetto C.A."/>
            <person name="Borneman A.R."/>
        </authorList>
    </citation>
    <scope>NUCLEOTIDE SEQUENCE [LARGE SCALE GENOMIC DNA]</scope>
    <source>
        <strain evidence="6">AWRI1</strain>
        <tissue evidence="6">Single Adult Female</tissue>
    </source>
</reference>
<dbReference type="GO" id="GO:0006836">
    <property type="term" value="P:neurotransmitter transport"/>
    <property type="evidence" value="ECO:0007669"/>
    <property type="project" value="UniProtKB-KW"/>
</dbReference>
<keyword evidence="4" id="KW-0472">Membrane</keyword>
<evidence type="ECO:0000256" key="3">
    <source>
        <dbReference type="SAM" id="Coils"/>
    </source>
</evidence>
<dbReference type="Gene3D" id="1.20.58.70">
    <property type="match status" value="1"/>
</dbReference>
<dbReference type="Pfam" id="PF14523">
    <property type="entry name" value="Syntaxin_2"/>
    <property type="match status" value="1"/>
</dbReference>
<evidence type="ECO:0000313" key="6">
    <source>
        <dbReference type="EMBL" id="KAK7584195.1"/>
    </source>
</evidence>
<dbReference type="Gene3D" id="1.20.5.110">
    <property type="match status" value="1"/>
</dbReference>
<evidence type="ECO:0000313" key="7">
    <source>
        <dbReference type="Proteomes" id="UP001367676"/>
    </source>
</evidence>
<dbReference type="PROSITE" id="PS50192">
    <property type="entry name" value="T_SNARE"/>
    <property type="match status" value="1"/>
</dbReference>
<dbReference type="SMART" id="SM00503">
    <property type="entry name" value="SynN"/>
    <property type="match status" value="1"/>
</dbReference>
<keyword evidence="3" id="KW-0175">Coiled coil</keyword>
<dbReference type="SUPFAM" id="SSF47661">
    <property type="entry name" value="t-snare proteins"/>
    <property type="match status" value="1"/>
</dbReference>
<keyword evidence="4" id="KW-0812">Transmembrane</keyword>
<keyword evidence="7" id="KW-1185">Reference proteome</keyword>
<dbReference type="GO" id="GO:0005484">
    <property type="term" value="F:SNAP receptor activity"/>
    <property type="evidence" value="ECO:0007669"/>
    <property type="project" value="TreeGrafter"/>
</dbReference>
<sequence length="276" mass="31718">MSANFSYYNAESESEKSFQRTAQTIGSNIQKISQNVSSMKRMVNLVGTSQDSQDLRQQLQKIQQYTQQLVKDTSSSLNLLNSISLSSEQRQWRMQRERLTDEYTAALNMFQATQREALRKESMQVKLKRAAVNSSTKGLPPPPSSDPFRDELHANQLIELQDDRCKTDQTQIQVESERNDIQQLLEQEEAIRKLERDINDVNDIYKSLGRLVHEQGETIDSIEANIENTHVSVRQATAELRKASNYMTSVRKKRCILAIIAAVILFVICLLIYVDW</sequence>
<dbReference type="PANTHER" id="PTHR19957">
    <property type="entry name" value="SYNTAXIN"/>
    <property type="match status" value="1"/>
</dbReference>
<keyword evidence="2" id="KW-0813">Transport</keyword>
<dbReference type="FunFam" id="1.20.58.70:FF:000006">
    <property type="entry name" value="Syntaxin 7"/>
    <property type="match status" value="1"/>
</dbReference>
<dbReference type="InterPro" id="IPR006011">
    <property type="entry name" value="Syntaxin_N"/>
</dbReference>
<feature type="domain" description="T-SNARE coiled-coil homology" evidence="5">
    <location>
        <begin position="181"/>
        <end position="243"/>
    </location>
</feature>
<accession>A0AAN9TDN7</accession>
<dbReference type="GO" id="GO:0006906">
    <property type="term" value="P:vesicle fusion"/>
    <property type="evidence" value="ECO:0007669"/>
    <property type="project" value="TreeGrafter"/>
</dbReference>
<comment type="similarity">
    <text evidence="1">Belongs to the syntaxin family.</text>
</comment>
<evidence type="ECO:0000256" key="2">
    <source>
        <dbReference type="ARBA" id="ARBA00022775"/>
    </source>
</evidence>
<evidence type="ECO:0000256" key="1">
    <source>
        <dbReference type="ARBA" id="ARBA00009063"/>
    </source>
</evidence>